<evidence type="ECO:0000313" key="1">
    <source>
        <dbReference type="EMBL" id="GET43335.1"/>
    </source>
</evidence>
<dbReference type="RefSeq" id="WP_226592052.1">
    <property type="nucleotide sequence ID" value="NZ_BLAY01000215.1"/>
</dbReference>
<gene>
    <name evidence="1" type="ORF">MiSe_81570</name>
</gene>
<dbReference type="AlphaFoldDB" id="A0AAV3XQB0"/>
<accession>A0AAV3XQB0</accession>
<proteinExistence type="predicted"/>
<protein>
    <recommendedName>
        <fullName evidence="3">DUF2993 domain-containing protein</fullName>
    </recommendedName>
</protein>
<keyword evidence="2" id="KW-1185">Reference proteome</keyword>
<evidence type="ECO:0008006" key="3">
    <source>
        <dbReference type="Google" id="ProtNLM"/>
    </source>
</evidence>
<sequence>MKAKISAGTEISVTQDKGNFGEQTVNKLIEIVLSRLLDAESIQVRIKAKLKQLARGEKEAIAIEMSGFLVRRHLRVAQFELNIGSVAVNIQNAIRRKIEMLHPSEGWLRMVVTQEQLTSSLLAELSPSQEQIECQLRADGAIAFYFIAGENQVATYTKPRIEPDGNGVVLERCRFEGKEAPEELAPAAIAQVAHILSLGDLTNRGTRFHIQQIDIEAGKATVQANARIEQFPSA</sequence>
<dbReference type="EMBL" id="BLAY01000215">
    <property type="protein sequence ID" value="GET43335.1"/>
    <property type="molecule type" value="Genomic_DNA"/>
</dbReference>
<reference evidence="1" key="1">
    <citation type="submission" date="2019-10" db="EMBL/GenBank/DDBJ databases">
        <title>Draft genome sequece of Microseira wollei NIES-4236.</title>
        <authorList>
            <person name="Yamaguchi H."/>
            <person name="Suzuki S."/>
            <person name="Kawachi M."/>
        </authorList>
    </citation>
    <scope>NUCLEOTIDE SEQUENCE</scope>
    <source>
        <strain evidence="1">NIES-4236</strain>
    </source>
</reference>
<organism evidence="1 2">
    <name type="scientific">Microseira wollei NIES-4236</name>
    <dbReference type="NCBI Taxonomy" id="2530354"/>
    <lineage>
        <taxon>Bacteria</taxon>
        <taxon>Bacillati</taxon>
        <taxon>Cyanobacteriota</taxon>
        <taxon>Cyanophyceae</taxon>
        <taxon>Oscillatoriophycideae</taxon>
        <taxon>Aerosakkonematales</taxon>
        <taxon>Aerosakkonemataceae</taxon>
        <taxon>Microseira</taxon>
    </lineage>
</organism>
<dbReference type="InterPro" id="IPR021373">
    <property type="entry name" value="DUF2993"/>
</dbReference>
<evidence type="ECO:0000313" key="2">
    <source>
        <dbReference type="Proteomes" id="UP001050975"/>
    </source>
</evidence>
<comment type="caution">
    <text evidence="1">The sequence shown here is derived from an EMBL/GenBank/DDBJ whole genome shotgun (WGS) entry which is preliminary data.</text>
</comment>
<dbReference type="Pfam" id="PF11209">
    <property type="entry name" value="LmeA"/>
    <property type="match status" value="1"/>
</dbReference>
<name>A0AAV3XQB0_9CYAN</name>
<dbReference type="Proteomes" id="UP001050975">
    <property type="component" value="Unassembled WGS sequence"/>
</dbReference>